<dbReference type="Proteomes" id="UP000178849">
    <property type="component" value="Unassembled WGS sequence"/>
</dbReference>
<dbReference type="STRING" id="1798550.A2927_00105"/>
<accession>A0A1G2BN49</accession>
<dbReference type="Pfam" id="PF04138">
    <property type="entry name" value="GtrA_DPMS_TM"/>
    <property type="match status" value="1"/>
</dbReference>
<dbReference type="GO" id="GO:0000271">
    <property type="term" value="P:polysaccharide biosynthetic process"/>
    <property type="evidence" value="ECO:0007669"/>
    <property type="project" value="InterPro"/>
</dbReference>
<evidence type="ECO:0000313" key="8">
    <source>
        <dbReference type="EMBL" id="OGY89707.1"/>
    </source>
</evidence>
<comment type="similarity">
    <text evidence="2">Belongs to the GtrA family.</text>
</comment>
<evidence type="ECO:0000256" key="4">
    <source>
        <dbReference type="ARBA" id="ARBA00022989"/>
    </source>
</evidence>
<dbReference type="EMBL" id="MHKL01000009">
    <property type="protein sequence ID" value="OGY89707.1"/>
    <property type="molecule type" value="Genomic_DNA"/>
</dbReference>
<comment type="caution">
    <text evidence="8">The sequence shown here is derived from an EMBL/GenBank/DDBJ whole genome shotgun (WGS) entry which is preliminary data.</text>
</comment>
<keyword evidence="3 6" id="KW-0812">Transmembrane</keyword>
<keyword evidence="5 6" id="KW-0472">Membrane</keyword>
<dbReference type="AlphaFoldDB" id="A0A1G2BN49"/>
<keyword evidence="4 6" id="KW-1133">Transmembrane helix</keyword>
<evidence type="ECO:0000256" key="5">
    <source>
        <dbReference type="ARBA" id="ARBA00023136"/>
    </source>
</evidence>
<feature type="transmembrane region" description="Helical" evidence="6">
    <location>
        <begin position="126"/>
        <end position="145"/>
    </location>
</feature>
<feature type="transmembrane region" description="Helical" evidence="6">
    <location>
        <begin position="95"/>
        <end position="114"/>
    </location>
</feature>
<evidence type="ECO:0000313" key="9">
    <source>
        <dbReference type="Proteomes" id="UP000178849"/>
    </source>
</evidence>
<dbReference type="PANTHER" id="PTHR38459:SF1">
    <property type="entry name" value="PROPHAGE BACTOPRENOL-LINKED GLUCOSE TRANSLOCASE HOMOLOG"/>
    <property type="match status" value="1"/>
</dbReference>
<evidence type="ECO:0000259" key="7">
    <source>
        <dbReference type="Pfam" id="PF04138"/>
    </source>
</evidence>
<dbReference type="InterPro" id="IPR051401">
    <property type="entry name" value="GtrA_CellWall_Glycosyl"/>
</dbReference>
<gene>
    <name evidence="8" type="ORF">A2927_00105</name>
</gene>
<protein>
    <recommendedName>
        <fullName evidence="7">GtrA/DPMS transmembrane domain-containing protein</fullName>
    </recommendedName>
</protein>
<dbReference type="GO" id="GO:0005886">
    <property type="term" value="C:plasma membrane"/>
    <property type="evidence" value="ECO:0007669"/>
    <property type="project" value="TreeGrafter"/>
</dbReference>
<name>A0A1G2BN49_9BACT</name>
<organism evidence="8 9">
    <name type="scientific">Candidatus Komeilibacteria bacterium RIFCSPLOWO2_01_FULL_45_10</name>
    <dbReference type="NCBI Taxonomy" id="1798550"/>
    <lineage>
        <taxon>Bacteria</taxon>
        <taxon>Candidatus Komeiliibacteriota</taxon>
    </lineage>
</organism>
<dbReference type="PANTHER" id="PTHR38459">
    <property type="entry name" value="PROPHAGE BACTOPRENOL-LINKED GLUCOSE TRANSLOCASE HOMOLOG"/>
    <property type="match status" value="1"/>
</dbReference>
<proteinExistence type="inferred from homology"/>
<feature type="transmembrane region" description="Helical" evidence="6">
    <location>
        <begin position="55"/>
        <end position="74"/>
    </location>
</feature>
<comment type="subcellular location">
    <subcellularLocation>
        <location evidence="1">Membrane</location>
        <topology evidence="1">Multi-pass membrane protein</topology>
    </subcellularLocation>
</comment>
<evidence type="ECO:0000256" key="3">
    <source>
        <dbReference type="ARBA" id="ARBA00022692"/>
    </source>
</evidence>
<feature type="domain" description="GtrA/DPMS transmembrane" evidence="7">
    <location>
        <begin position="26"/>
        <end position="145"/>
    </location>
</feature>
<evidence type="ECO:0000256" key="1">
    <source>
        <dbReference type="ARBA" id="ARBA00004141"/>
    </source>
</evidence>
<feature type="transmembrane region" description="Helical" evidence="6">
    <location>
        <begin position="24"/>
        <end position="43"/>
    </location>
</feature>
<evidence type="ECO:0000256" key="6">
    <source>
        <dbReference type="SAM" id="Phobius"/>
    </source>
</evidence>
<dbReference type="InterPro" id="IPR007267">
    <property type="entry name" value="GtrA_DPMS_TM"/>
</dbReference>
<reference evidence="8 9" key="1">
    <citation type="journal article" date="2016" name="Nat. Commun.">
        <title>Thousands of microbial genomes shed light on interconnected biogeochemical processes in an aquifer system.</title>
        <authorList>
            <person name="Anantharaman K."/>
            <person name="Brown C.T."/>
            <person name="Hug L.A."/>
            <person name="Sharon I."/>
            <person name="Castelle C.J."/>
            <person name="Probst A.J."/>
            <person name="Thomas B.C."/>
            <person name="Singh A."/>
            <person name="Wilkins M.J."/>
            <person name="Karaoz U."/>
            <person name="Brodie E.L."/>
            <person name="Williams K.H."/>
            <person name="Hubbard S.S."/>
            <person name="Banfield J.F."/>
        </authorList>
    </citation>
    <scope>NUCLEOTIDE SEQUENCE [LARGE SCALE GENOMIC DNA]</scope>
</reference>
<sequence>MIEKIIHYLISQRILNRFPVLKQFIRFSLVGVISTLIDFLVYFGLTRLIVWFGHYYLVANAISFTLAVINSFILNRHWTFADGSDRKLHFKFIKFFIVNFFTLIVVELSLYYLVEHLLIYDLFAKILVLLISVISNFCLIKFWVFKK</sequence>
<evidence type="ECO:0000256" key="2">
    <source>
        <dbReference type="ARBA" id="ARBA00009399"/>
    </source>
</evidence>